<feature type="compositionally biased region" description="Low complexity" evidence="1">
    <location>
        <begin position="40"/>
        <end position="51"/>
    </location>
</feature>
<dbReference type="EMBL" id="CAUOFW020000836">
    <property type="protein sequence ID" value="CAK9137733.1"/>
    <property type="molecule type" value="Genomic_DNA"/>
</dbReference>
<organism evidence="2 3">
    <name type="scientific">Ilex paraguariensis</name>
    <name type="common">yerba mate</name>
    <dbReference type="NCBI Taxonomy" id="185542"/>
    <lineage>
        <taxon>Eukaryota</taxon>
        <taxon>Viridiplantae</taxon>
        <taxon>Streptophyta</taxon>
        <taxon>Embryophyta</taxon>
        <taxon>Tracheophyta</taxon>
        <taxon>Spermatophyta</taxon>
        <taxon>Magnoliopsida</taxon>
        <taxon>eudicotyledons</taxon>
        <taxon>Gunneridae</taxon>
        <taxon>Pentapetalae</taxon>
        <taxon>asterids</taxon>
        <taxon>campanulids</taxon>
        <taxon>Aquifoliales</taxon>
        <taxon>Aquifoliaceae</taxon>
        <taxon>Ilex</taxon>
    </lineage>
</organism>
<dbReference type="PANTHER" id="PTHR21402:SF10">
    <property type="entry name" value="U11_U12 SMALL NUCLEAR RIBONUCLEOPROTEIN 48 KDA PROTEIN"/>
    <property type="match status" value="1"/>
</dbReference>
<feature type="region of interest" description="Disordered" evidence="1">
    <location>
        <begin position="28"/>
        <end position="51"/>
    </location>
</feature>
<keyword evidence="3" id="KW-1185">Reference proteome</keyword>
<evidence type="ECO:0000313" key="2">
    <source>
        <dbReference type="EMBL" id="CAK9137733.1"/>
    </source>
</evidence>
<name>A0ABC8QY91_9AQUA</name>
<sequence length="508" mass="56976">MNPPPPPPAPFPNPSSYTFLPPNPNPNFFPSHLHHPPSPSSTSTSTSTTNLPTLNDLHTTLSTLKQLINLSQAAIICISTLLPPTASTSTSSATCPCPFNPHHQLLPKSLFRHFFQCSSSTTPLDPSLLQSLHYPKTLQSSAELINQNRFVQTLHDPSTDLCFSLDDYFNFRPNFFYKDCPGVVTSSNQNNTNPMLTLPGVLCIECANFIGSGDKETKGFDRNSVRLLPSEIWIVRSEIEAWNEYPSSYSYAVLRAILCLKLSEFHDLMRWIIVNSPRYGAVIDVPMRDHIVLLFRLCLKAIIGEAIGLADPVFNREVELSPKMNGKLFAVNMLKQCLFYSLLNSSLHPLERNTTESPPLKRLDDMPLGKSTENEGNNIAVGTVSDSVVFVSQVAAAVAALHERSFLEEKIKGLRNPQALSDYQRMAEHAYISKRADEERRKRTNFRPILEHDGLLWQHSRNHPCPRSRQDIVLQKWGLQYVKEDAMTTQHPEESGFYSSYLPGTGPC</sequence>
<evidence type="ECO:0008006" key="4">
    <source>
        <dbReference type="Google" id="ProtNLM"/>
    </source>
</evidence>
<protein>
    <recommendedName>
        <fullName evidence="4">CHHC U11-48K-type domain-containing protein</fullName>
    </recommendedName>
</protein>
<accession>A0ABC8QY91</accession>
<gene>
    <name evidence="2" type="ORF">ILEXP_LOCUS4778</name>
</gene>
<evidence type="ECO:0000256" key="1">
    <source>
        <dbReference type="SAM" id="MobiDB-lite"/>
    </source>
</evidence>
<dbReference type="PANTHER" id="PTHR21402">
    <property type="entry name" value="GAMETOCYTE SPECIFIC FACTOR 1-RELATED"/>
    <property type="match status" value="1"/>
</dbReference>
<dbReference type="AlphaFoldDB" id="A0ABC8QY91"/>
<dbReference type="Proteomes" id="UP001642360">
    <property type="component" value="Unassembled WGS sequence"/>
</dbReference>
<comment type="caution">
    <text evidence="2">The sequence shown here is derived from an EMBL/GenBank/DDBJ whole genome shotgun (WGS) entry which is preliminary data.</text>
</comment>
<proteinExistence type="predicted"/>
<reference evidence="2 3" key="1">
    <citation type="submission" date="2024-02" db="EMBL/GenBank/DDBJ databases">
        <authorList>
            <person name="Vignale AGUSTIN F."/>
            <person name="Sosa J E."/>
            <person name="Modenutti C."/>
        </authorList>
    </citation>
    <scope>NUCLEOTIDE SEQUENCE [LARGE SCALE GENOMIC DNA]</scope>
</reference>
<dbReference type="InterPro" id="IPR051591">
    <property type="entry name" value="UPF0224_FAM112_RNA_Proc"/>
</dbReference>
<evidence type="ECO:0000313" key="3">
    <source>
        <dbReference type="Proteomes" id="UP001642360"/>
    </source>
</evidence>